<dbReference type="AlphaFoldDB" id="A0AA36IUA8"/>
<organism evidence="1 2">
    <name type="scientific">Effrenium voratum</name>
    <dbReference type="NCBI Taxonomy" id="2562239"/>
    <lineage>
        <taxon>Eukaryota</taxon>
        <taxon>Sar</taxon>
        <taxon>Alveolata</taxon>
        <taxon>Dinophyceae</taxon>
        <taxon>Suessiales</taxon>
        <taxon>Symbiodiniaceae</taxon>
        <taxon>Effrenium</taxon>
    </lineage>
</organism>
<comment type="caution">
    <text evidence="1">The sequence shown here is derived from an EMBL/GenBank/DDBJ whole genome shotgun (WGS) entry which is preliminary data.</text>
</comment>
<keyword evidence="2" id="KW-1185">Reference proteome</keyword>
<gene>
    <name evidence="1" type="ORF">EVOR1521_LOCUS18847</name>
</gene>
<reference evidence="1" key="1">
    <citation type="submission" date="2023-08" db="EMBL/GenBank/DDBJ databases">
        <authorList>
            <person name="Chen Y."/>
            <person name="Shah S."/>
            <person name="Dougan E. K."/>
            <person name="Thang M."/>
            <person name="Chan C."/>
        </authorList>
    </citation>
    <scope>NUCLEOTIDE SEQUENCE</scope>
</reference>
<evidence type="ECO:0000313" key="2">
    <source>
        <dbReference type="Proteomes" id="UP001178507"/>
    </source>
</evidence>
<proteinExistence type="predicted"/>
<dbReference type="Gene3D" id="3.40.50.300">
    <property type="entry name" value="P-loop containing nucleotide triphosphate hydrolases"/>
    <property type="match status" value="1"/>
</dbReference>
<dbReference type="Proteomes" id="UP001178507">
    <property type="component" value="Unassembled WGS sequence"/>
</dbReference>
<protein>
    <submittedName>
        <fullName evidence="1">Uncharacterized protein</fullName>
    </submittedName>
</protein>
<evidence type="ECO:0000313" key="1">
    <source>
        <dbReference type="EMBL" id="CAJ1394113.1"/>
    </source>
</evidence>
<dbReference type="SUPFAM" id="SSF52540">
    <property type="entry name" value="P-loop containing nucleoside triphosphate hydrolases"/>
    <property type="match status" value="1"/>
</dbReference>
<dbReference type="EMBL" id="CAUJNA010002757">
    <property type="protein sequence ID" value="CAJ1394113.1"/>
    <property type="molecule type" value="Genomic_DNA"/>
</dbReference>
<accession>A0AA36IUA8</accession>
<dbReference type="InterPro" id="IPR027417">
    <property type="entry name" value="P-loop_NTPase"/>
</dbReference>
<sequence length="509" mass="57476">MSWADAERRDAVLSKPADPRYDPCSLREWHHVSAVGGRMRDLLSRHPIRRQLLDCLLEELPIFSATSSVKLRQEARQAVRVEKPECPLHWMHRMMAPEAPLVALPMRKKGKEHWAELVVESVCGDRCTSILLGVCPARPDLSSGPPGGRGYFVSLAEIPDCISGVPYCTTSARFAQGTRIAALITGDGSLKLLRDGRVIGTEQHLFTEALEDAEAWPDWRSAEAEVEMCMLQHNTVLSERKLKYPHPWEAHNFTVAFFEKGWPEIETLTNDVFTYLGLPSTELGVWQVPCYERCFNRHASVRYLINMYTPEEVGKELRNRPNLRAVVPVRNPVHMVAASYCSLMRGEETANADLWQALLVVPESVQGSLMTVEEVANADFTSILGTMLKSPQEGVNTCAKRLVRVIQAMVETMEEPKPNILRLDYEKLAGSSFGFEEEMTKLMDFFFEDTTSLAERHEAMEIARKHDPSRFANPEHEACESKAAALMTNATLAPMYRDWQKRLGYVVSI</sequence>
<name>A0AA36IUA8_9DINO</name>